<dbReference type="Gene3D" id="3.40.50.300">
    <property type="entry name" value="P-loop containing nucleotide triphosphate hydrolases"/>
    <property type="match status" value="2"/>
</dbReference>
<dbReference type="RefSeq" id="WP_209530205.1">
    <property type="nucleotide sequence ID" value="NZ_JAEEGA010000012.1"/>
</dbReference>
<evidence type="ECO:0000313" key="11">
    <source>
        <dbReference type="EMBL" id="MBP1042740.1"/>
    </source>
</evidence>
<dbReference type="InterPro" id="IPR003439">
    <property type="entry name" value="ABC_transporter-like_ATP-bd"/>
</dbReference>
<feature type="domain" description="ABC transporter" evidence="10">
    <location>
        <begin position="262"/>
        <end position="506"/>
    </location>
</feature>
<evidence type="ECO:0000256" key="6">
    <source>
        <dbReference type="ARBA" id="ARBA00022741"/>
    </source>
</evidence>
<dbReference type="InterPro" id="IPR053466">
    <property type="entry name" value="L-arabinose_ABC_transporter"/>
</dbReference>
<dbReference type="EMBL" id="JAEEGA010000012">
    <property type="protein sequence ID" value="MBP1042740.1"/>
    <property type="molecule type" value="Genomic_DNA"/>
</dbReference>
<organism evidence="11 12">
    <name type="scientific">Vagococcus allomyrinae</name>
    <dbReference type="NCBI Taxonomy" id="2794353"/>
    <lineage>
        <taxon>Bacteria</taxon>
        <taxon>Bacillati</taxon>
        <taxon>Bacillota</taxon>
        <taxon>Bacilli</taxon>
        <taxon>Lactobacillales</taxon>
        <taxon>Enterococcaceae</taxon>
        <taxon>Vagococcus</taxon>
    </lineage>
</organism>
<evidence type="ECO:0000256" key="8">
    <source>
        <dbReference type="ARBA" id="ARBA00022967"/>
    </source>
</evidence>
<dbReference type="PROSITE" id="PS50893">
    <property type="entry name" value="ABC_TRANSPORTER_2"/>
    <property type="match status" value="2"/>
</dbReference>
<dbReference type="NCBIfam" id="NF040905">
    <property type="entry name" value="GguA"/>
    <property type="match status" value="1"/>
</dbReference>
<keyword evidence="5" id="KW-0677">Repeat</keyword>
<keyword evidence="8" id="KW-1278">Translocase</keyword>
<dbReference type="CDD" id="cd03215">
    <property type="entry name" value="ABC_Carb_Monos_II"/>
    <property type="match status" value="1"/>
</dbReference>
<keyword evidence="12" id="KW-1185">Reference proteome</keyword>
<dbReference type="AlphaFoldDB" id="A0A940P7Z7"/>
<evidence type="ECO:0000313" key="12">
    <source>
        <dbReference type="Proteomes" id="UP000674938"/>
    </source>
</evidence>
<comment type="caution">
    <text evidence="11">The sequence shown here is derived from an EMBL/GenBank/DDBJ whole genome shotgun (WGS) entry which is preliminary data.</text>
</comment>
<dbReference type="PANTHER" id="PTHR43790">
    <property type="entry name" value="CARBOHYDRATE TRANSPORT ATP-BINDING PROTEIN MG119-RELATED"/>
    <property type="match status" value="1"/>
</dbReference>
<dbReference type="SMART" id="SM00382">
    <property type="entry name" value="AAA"/>
    <property type="match status" value="2"/>
</dbReference>
<dbReference type="InterPro" id="IPR027417">
    <property type="entry name" value="P-loop_NTPase"/>
</dbReference>
<name>A0A940P7Z7_9ENTE</name>
<gene>
    <name evidence="11" type="ORF">I6N95_17115</name>
</gene>
<dbReference type="Proteomes" id="UP000674938">
    <property type="component" value="Unassembled WGS sequence"/>
</dbReference>
<evidence type="ECO:0000256" key="4">
    <source>
        <dbReference type="ARBA" id="ARBA00022597"/>
    </source>
</evidence>
<dbReference type="InterPro" id="IPR050107">
    <property type="entry name" value="ABC_carbohydrate_import_ATPase"/>
</dbReference>
<evidence type="ECO:0000256" key="1">
    <source>
        <dbReference type="ARBA" id="ARBA00004202"/>
    </source>
</evidence>
<protein>
    <submittedName>
        <fullName evidence="11">Sugar ABC transporter ATP-binding protein</fullName>
    </submittedName>
</protein>
<feature type="domain" description="ABC transporter" evidence="10">
    <location>
        <begin position="6"/>
        <end position="243"/>
    </location>
</feature>
<keyword evidence="7 11" id="KW-0067">ATP-binding</keyword>
<comment type="subcellular location">
    <subcellularLocation>
        <location evidence="1">Cell membrane</location>
        <topology evidence="1">Peripheral membrane protein</topology>
    </subcellularLocation>
</comment>
<dbReference type="PROSITE" id="PS00211">
    <property type="entry name" value="ABC_TRANSPORTER_1"/>
    <property type="match status" value="1"/>
</dbReference>
<sequence length="510" mass="56583">MADYILEMKQIVKEFSGVRALNDVNLQIKRGEVHALCGENGAGKSTLMNVLSGLYAYDQYQGQIRYNGEVCQFKDIRDSEAKGIVIIHQELALSPYLSVKENIFLGNEQATRGVIDWNLTEKKTENLLKTVGLKVNPNLLVSQIGVGQQQLVEIAKAFSKSVQLLILDEPTAALNEEESANLLGLIEEFKRQGITSIIISHKLNEIVSVADRITILRDGQTIETLENKGLSEERIIRGMVGRELTNRYPERFPAIGETYFEVKDWTVHHPIDHSRLVNSQINFSIRRGEIVGIAGLMGAGRTEFAMSLFGHSYGSNISGQVFKAGQEISVKDVPQAIENGLAYVSEDRKALGLNLLMDIRENTTLASLSKISQNGVLDKEKEVTVAEEYRKRMRTKTNSVFQNVGSLSGGNQQKVVLAKWLMTEPDILFLDEPTRGIDVGAKYEIYTIIEEMAAAGKAVCIISSELPEIIGMCDRIYAMNEGQMTGEVLRADANQETLMSMMTAEKEGAK</sequence>
<proteinExistence type="predicted"/>
<dbReference type="InterPro" id="IPR017871">
    <property type="entry name" value="ABC_transporter-like_CS"/>
</dbReference>
<evidence type="ECO:0000259" key="10">
    <source>
        <dbReference type="PROSITE" id="PS50893"/>
    </source>
</evidence>
<keyword evidence="3" id="KW-1003">Cell membrane</keyword>
<reference evidence="11" key="1">
    <citation type="submission" date="2020-12" db="EMBL/GenBank/DDBJ databases">
        <title>Vagococcus allomyrinae sp. nov. and Enterococcus lavae sp. nov., isolated from the larvae of Allomyrina dichotoma.</title>
        <authorList>
            <person name="Lee S.D."/>
        </authorList>
    </citation>
    <scope>NUCLEOTIDE SEQUENCE</scope>
    <source>
        <strain evidence="11">BWB3-3</strain>
    </source>
</reference>
<accession>A0A940P7Z7</accession>
<dbReference type="CDD" id="cd03216">
    <property type="entry name" value="ABC_Carb_Monos_I"/>
    <property type="match status" value="1"/>
</dbReference>
<evidence type="ECO:0000256" key="9">
    <source>
        <dbReference type="ARBA" id="ARBA00023136"/>
    </source>
</evidence>
<dbReference type="InterPro" id="IPR003593">
    <property type="entry name" value="AAA+_ATPase"/>
</dbReference>
<dbReference type="GO" id="GO:0005524">
    <property type="term" value="F:ATP binding"/>
    <property type="evidence" value="ECO:0007669"/>
    <property type="project" value="UniProtKB-KW"/>
</dbReference>
<evidence type="ECO:0000256" key="3">
    <source>
        <dbReference type="ARBA" id="ARBA00022475"/>
    </source>
</evidence>
<evidence type="ECO:0000256" key="7">
    <source>
        <dbReference type="ARBA" id="ARBA00022840"/>
    </source>
</evidence>
<dbReference type="GO" id="GO:0016887">
    <property type="term" value="F:ATP hydrolysis activity"/>
    <property type="evidence" value="ECO:0007669"/>
    <property type="project" value="InterPro"/>
</dbReference>
<keyword evidence="9" id="KW-0472">Membrane</keyword>
<dbReference type="Pfam" id="PF00005">
    <property type="entry name" value="ABC_tran"/>
    <property type="match status" value="2"/>
</dbReference>
<dbReference type="SUPFAM" id="SSF52540">
    <property type="entry name" value="P-loop containing nucleoside triphosphate hydrolases"/>
    <property type="match status" value="2"/>
</dbReference>
<dbReference type="FunFam" id="3.40.50.300:FF:000127">
    <property type="entry name" value="Ribose import ATP-binding protein RbsA"/>
    <property type="match status" value="1"/>
</dbReference>
<dbReference type="PANTHER" id="PTHR43790:SF1">
    <property type="entry name" value="XYLOSE IMPORT ATP-BINDING PROTEIN XYLG"/>
    <property type="match status" value="1"/>
</dbReference>
<evidence type="ECO:0000256" key="2">
    <source>
        <dbReference type="ARBA" id="ARBA00022448"/>
    </source>
</evidence>
<keyword evidence="6" id="KW-0547">Nucleotide-binding</keyword>
<dbReference type="GO" id="GO:0005886">
    <property type="term" value="C:plasma membrane"/>
    <property type="evidence" value="ECO:0007669"/>
    <property type="project" value="UniProtKB-SubCell"/>
</dbReference>
<keyword evidence="4" id="KW-0762">Sugar transport</keyword>
<evidence type="ECO:0000256" key="5">
    <source>
        <dbReference type="ARBA" id="ARBA00022737"/>
    </source>
</evidence>
<keyword evidence="2" id="KW-0813">Transport</keyword>